<gene>
    <name evidence="2" type="ORF">IQ227_01300</name>
</gene>
<feature type="domain" description="MAE-28990/MAE-18760-like HEPN" evidence="1">
    <location>
        <begin position="1"/>
        <end position="232"/>
    </location>
</feature>
<evidence type="ECO:0000313" key="2">
    <source>
        <dbReference type="EMBL" id="MBE9234706.1"/>
    </source>
</evidence>
<dbReference type="RefSeq" id="WP_190346695.1">
    <property type="nucleotide sequence ID" value="NZ_JADEWB010000004.1"/>
</dbReference>
<name>A0ABR9V8A1_9CYAN</name>
<reference evidence="2 3" key="1">
    <citation type="submission" date="2020-10" db="EMBL/GenBank/DDBJ databases">
        <authorList>
            <person name="Castelo-Branco R."/>
            <person name="Eusebio N."/>
            <person name="Adriana R."/>
            <person name="Vieira A."/>
            <person name="Brugerolle De Fraissinette N."/>
            <person name="Rezende De Castro R."/>
            <person name="Schneider M.P."/>
            <person name="Vasconcelos V."/>
            <person name="Leao P.N."/>
        </authorList>
    </citation>
    <scope>NUCLEOTIDE SEQUENCE [LARGE SCALE GENOMIC DNA]</scope>
    <source>
        <strain evidence="2 3">LEGE 00250</strain>
    </source>
</reference>
<protein>
    <recommendedName>
        <fullName evidence="1">MAE-28990/MAE-18760-like HEPN domain-containing protein</fullName>
    </recommendedName>
</protein>
<dbReference type="Proteomes" id="UP000606776">
    <property type="component" value="Unassembled WGS sequence"/>
</dbReference>
<comment type="caution">
    <text evidence="2">The sequence shown here is derived from an EMBL/GenBank/DDBJ whole genome shotgun (WGS) entry which is preliminary data.</text>
</comment>
<sequence length="243" mass="28098">MKSTLFQNFDERAKEVSKYFYFLKNLDQGSIQLSMGNSNNIKTKPIDDDLEKTLKATGYLLLYNLVEATMRNAIETIFDELKTQRVSFDDVREEIKKIVINHVRDKDIQSTDSLLINLRNISVDIVSVTFDALVKKENKKRLFSGNVDAQEIRNTAKIYGFSYQTNKSKTRDGIDLLTIKTNRNDLGHGFKSFEEVGRDATADELLKIQKRVICYLREILKNVETYISNKEYLQINVQNSENS</sequence>
<keyword evidence="3" id="KW-1185">Reference proteome</keyword>
<proteinExistence type="predicted"/>
<dbReference type="InterPro" id="IPR040788">
    <property type="entry name" value="HEPN_MAE_28990"/>
</dbReference>
<evidence type="ECO:0000313" key="3">
    <source>
        <dbReference type="Proteomes" id="UP000606776"/>
    </source>
</evidence>
<organism evidence="2 3">
    <name type="scientific">Sphaerospermopsis aphanizomenoides LEGE 00250</name>
    <dbReference type="NCBI Taxonomy" id="2777972"/>
    <lineage>
        <taxon>Bacteria</taxon>
        <taxon>Bacillati</taxon>
        <taxon>Cyanobacteriota</taxon>
        <taxon>Cyanophyceae</taxon>
        <taxon>Nostocales</taxon>
        <taxon>Aphanizomenonaceae</taxon>
        <taxon>Sphaerospermopsis</taxon>
        <taxon>Sphaerospermopsis aphanizomenoides</taxon>
    </lineage>
</organism>
<accession>A0ABR9V8A1</accession>
<dbReference type="Pfam" id="PF18737">
    <property type="entry name" value="HEPN_MAE_28990"/>
    <property type="match status" value="1"/>
</dbReference>
<evidence type="ECO:0000259" key="1">
    <source>
        <dbReference type="Pfam" id="PF18737"/>
    </source>
</evidence>
<dbReference type="EMBL" id="JADEWB010000004">
    <property type="protein sequence ID" value="MBE9234706.1"/>
    <property type="molecule type" value="Genomic_DNA"/>
</dbReference>